<feature type="region of interest" description="Disordered" evidence="1">
    <location>
        <begin position="1"/>
        <end position="63"/>
    </location>
</feature>
<dbReference type="RefSeq" id="WP_386418564.1">
    <property type="nucleotide sequence ID" value="NZ_JBHSZO010000059.1"/>
</dbReference>
<comment type="caution">
    <text evidence="3">The sequence shown here is derived from an EMBL/GenBank/DDBJ whole genome shotgun (WGS) entry which is preliminary data.</text>
</comment>
<keyword evidence="4" id="KW-1185">Reference proteome</keyword>
<sequence>MSSASAGHTPSPVPTARTEDLQMLTSDPARAAGTPRPPAPRAPLGEDVHDPHGPHAAPAPHSVHMDALTLRELRELRRTSQQEEADLSYVRRLLHGRIDILRAELARREAPLSPVLDRLPEILTDAPTTRHSSARHVTLGTPLREEYRELAERMLGEVELSDLTARTAEELQRALGELLRHEFGVSRLRQQLQLTADACSGEIARRYREGEAQVDDLLR</sequence>
<dbReference type="InterPro" id="IPR055209">
    <property type="entry name" value="RsiG-like_dom"/>
</dbReference>
<dbReference type="Pfam" id="PF22802">
    <property type="entry name" value="RsiG"/>
    <property type="match status" value="1"/>
</dbReference>
<protein>
    <submittedName>
        <fullName evidence="3">ABC transporter substrate-binding protein</fullName>
    </submittedName>
</protein>
<evidence type="ECO:0000313" key="4">
    <source>
        <dbReference type="Proteomes" id="UP001596413"/>
    </source>
</evidence>
<gene>
    <name evidence="3" type="ORF">ACFQLX_24525</name>
</gene>
<dbReference type="CDD" id="cd21107">
    <property type="entry name" value="RsiG"/>
    <property type="match status" value="1"/>
</dbReference>
<evidence type="ECO:0000256" key="1">
    <source>
        <dbReference type="SAM" id="MobiDB-lite"/>
    </source>
</evidence>
<feature type="domain" description="RsiG-like" evidence="2">
    <location>
        <begin position="64"/>
        <end position="123"/>
    </location>
</feature>
<proteinExistence type="predicted"/>
<dbReference type="EMBL" id="JBHSZO010000059">
    <property type="protein sequence ID" value="MFC7221304.1"/>
    <property type="molecule type" value="Genomic_DNA"/>
</dbReference>
<feature type="compositionally biased region" description="Basic and acidic residues" evidence="1">
    <location>
        <begin position="44"/>
        <end position="53"/>
    </location>
</feature>
<evidence type="ECO:0000259" key="2">
    <source>
        <dbReference type="Pfam" id="PF22802"/>
    </source>
</evidence>
<evidence type="ECO:0000313" key="3">
    <source>
        <dbReference type="EMBL" id="MFC7221304.1"/>
    </source>
</evidence>
<dbReference type="InterPro" id="IPR049575">
    <property type="entry name" value="RsiG-like"/>
</dbReference>
<name>A0ABW2GKM5_9ACTN</name>
<accession>A0ABW2GKM5</accession>
<dbReference type="Proteomes" id="UP001596413">
    <property type="component" value="Unassembled WGS sequence"/>
</dbReference>
<organism evidence="3 4">
    <name type="scientific">Streptomyces polyrhachis</name>
    <dbReference type="NCBI Taxonomy" id="1282885"/>
    <lineage>
        <taxon>Bacteria</taxon>
        <taxon>Bacillati</taxon>
        <taxon>Actinomycetota</taxon>
        <taxon>Actinomycetes</taxon>
        <taxon>Kitasatosporales</taxon>
        <taxon>Streptomycetaceae</taxon>
        <taxon>Streptomyces</taxon>
    </lineage>
</organism>
<reference evidence="4" key="1">
    <citation type="journal article" date="2019" name="Int. J. Syst. Evol. Microbiol.">
        <title>The Global Catalogue of Microorganisms (GCM) 10K type strain sequencing project: providing services to taxonomists for standard genome sequencing and annotation.</title>
        <authorList>
            <consortium name="The Broad Institute Genomics Platform"/>
            <consortium name="The Broad Institute Genome Sequencing Center for Infectious Disease"/>
            <person name="Wu L."/>
            <person name="Ma J."/>
        </authorList>
    </citation>
    <scope>NUCLEOTIDE SEQUENCE [LARGE SCALE GENOMIC DNA]</scope>
    <source>
        <strain evidence="4">CGMCC 1.13681</strain>
    </source>
</reference>